<protein>
    <submittedName>
        <fullName evidence="1">Uncharacterized protein</fullName>
    </submittedName>
</protein>
<dbReference type="AlphaFoldDB" id="A0A0R1LM76"/>
<sequence>MNLENGNGVTLLLRGTRYLREFEVSIFNWHEDGWYHVKTSQTAKTVWDVFFDDIEREDTA</sequence>
<evidence type="ECO:0000313" key="1">
    <source>
        <dbReference type="EMBL" id="KRK97006.1"/>
    </source>
</evidence>
<accession>A0A0R1LM76</accession>
<proteinExistence type="predicted"/>
<evidence type="ECO:0000313" key="2">
    <source>
        <dbReference type="Proteomes" id="UP000051160"/>
    </source>
</evidence>
<dbReference type="PATRIC" id="fig|1423776.4.peg.1885"/>
<gene>
    <name evidence="1" type="ORF">FD04_GL001862</name>
</gene>
<reference evidence="1 2" key="1">
    <citation type="journal article" date="2015" name="Genome Announc.">
        <title>Expanding the biotechnology potential of lactobacilli through comparative genomics of 213 strains and associated genera.</title>
        <authorList>
            <person name="Sun Z."/>
            <person name="Harris H.M."/>
            <person name="McCann A."/>
            <person name="Guo C."/>
            <person name="Argimon S."/>
            <person name="Zhang W."/>
            <person name="Yang X."/>
            <person name="Jeffery I.B."/>
            <person name="Cooney J.C."/>
            <person name="Kagawa T.F."/>
            <person name="Liu W."/>
            <person name="Song Y."/>
            <person name="Salvetti E."/>
            <person name="Wrobel A."/>
            <person name="Rasinkangas P."/>
            <person name="Parkhill J."/>
            <person name="Rea M.C."/>
            <person name="O'Sullivan O."/>
            <person name="Ritari J."/>
            <person name="Douillard F.P."/>
            <person name="Paul Ross R."/>
            <person name="Yang R."/>
            <person name="Briner A.E."/>
            <person name="Felis G.E."/>
            <person name="de Vos W.M."/>
            <person name="Barrangou R."/>
            <person name="Klaenhammer T.R."/>
            <person name="Caufield P.W."/>
            <person name="Cui Y."/>
            <person name="Zhang H."/>
            <person name="O'Toole P.W."/>
        </authorList>
    </citation>
    <scope>NUCLEOTIDE SEQUENCE [LARGE SCALE GENOMIC DNA]</scope>
    <source>
        <strain evidence="1 2">DSM 19909</strain>
    </source>
</reference>
<organism evidence="1 2">
    <name type="scientific">Secundilactobacillus odoratitofui DSM 19909 = JCM 15043</name>
    <dbReference type="NCBI Taxonomy" id="1423776"/>
    <lineage>
        <taxon>Bacteria</taxon>
        <taxon>Bacillati</taxon>
        <taxon>Bacillota</taxon>
        <taxon>Bacilli</taxon>
        <taxon>Lactobacillales</taxon>
        <taxon>Lactobacillaceae</taxon>
        <taxon>Secundilactobacillus</taxon>
    </lineage>
</organism>
<keyword evidence="2" id="KW-1185">Reference proteome</keyword>
<dbReference type="Proteomes" id="UP000051160">
    <property type="component" value="Unassembled WGS sequence"/>
</dbReference>
<name>A0A0R1LM76_9LACO</name>
<comment type="caution">
    <text evidence="1">The sequence shown here is derived from an EMBL/GenBank/DDBJ whole genome shotgun (WGS) entry which is preliminary data.</text>
</comment>
<dbReference type="EMBL" id="AZEE01000030">
    <property type="protein sequence ID" value="KRK97006.1"/>
    <property type="molecule type" value="Genomic_DNA"/>
</dbReference>